<sequence length="412" mass="42225">MTPAAPVTACPGYPFPARDGVDPDPGYALARATGGPVPVTVAPGRWAWLVTSMADVRTVHGDPRFSRAAATDSPDVPAAGLAPPAGSLLALDPPDHTRVRRLVAGAFSARRIAALRPAVAATARELLADLPADRPVDLVARYARPLSVHVIGDLLGVPAADHDRFTGWADAFLSTAASSAEVGRARGELAGFVGELLGRKAREPQDDLLSHLAGSGADPRETVMLAIAVLVAGHETTSNHLASSLLLVLSDPDVASSLRGRPEAVTTAVEELLRVVSLGAVGGFPRVALADVELSGVTVRAGETVIPALNAANRDPGSFDDPDRVDLARFAGVGGAGHVAFGSGAHHCLGAALARLELATGIATVLDDRPAAALATADHRWNRDSLVRGLATLPVRLGPAHPERGAAPCTAP</sequence>
<dbReference type="InterPro" id="IPR002397">
    <property type="entry name" value="Cyt_P450_B"/>
</dbReference>
<proteinExistence type="inferred from homology"/>
<keyword evidence="2" id="KW-0503">Monooxygenase</keyword>
<keyword evidence="2" id="KW-0560">Oxidoreductase</keyword>
<reference evidence="3 4" key="1">
    <citation type="submission" date="2023-06" db="EMBL/GenBank/DDBJ databases">
        <title>Actinomycetospora Odt1-22.</title>
        <authorList>
            <person name="Supong K."/>
        </authorList>
    </citation>
    <scope>NUCLEOTIDE SEQUENCE [LARGE SCALE GENOMIC DNA]</scope>
    <source>
        <strain evidence="3 4">Odt1-22</strain>
    </source>
</reference>
<dbReference type="PRINTS" id="PR00359">
    <property type="entry name" value="BP450"/>
</dbReference>
<dbReference type="Pfam" id="PF00067">
    <property type="entry name" value="p450"/>
    <property type="match status" value="1"/>
</dbReference>
<dbReference type="PANTHER" id="PTHR46696:SF1">
    <property type="entry name" value="CYTOCHROME P450 YJIB-RELATED"/>
    <property type="match status" value="1"/>
</dbReference>
<dbReference type="PANTHER" id="PTHR46696">
    <property type="entry name" value="P450, PUTATIVE (EUROFUNG)-RELATED"/>
    <property type="match status" value="1"/>
</dbReference>
<keyword evidence="2" id="KW-0479">Metal-binding</keyword>
<dbReference type="PROSITE" id="PS00086">
    <property type="entry name" value="CYTOCHROME_P450"/>
    <property type="match status" value="1"/>
</dbReference>
<dbReference type="InterPro" id="IPR036396">
    <property type="entry name" value="Cyt_P450_sf"/>
</dbReference>
<gene>
    <name evidence="3" type="ORF">QRT03_21700</name>
</gene>
<comment type="caution">
    <text evidence="3">The sequence shown here is derived from an EMBL/GenBank/DDBJ whole genome shotgun (WGS) entry which is preliminary data.</text>
</comment>
<name>A0ABT7MFD3_9PSEU</name>
<dbReference type="Proteomes" id="UP001231924">
    <property type="component" value="Unassembled WGS sequence"/>
</dbReference>
<comment type="similarity">
    <text evidence="1 2">Belongs to the cytochrome P450 family.</text>
</comment>
<organism evidence="3 4">
    <name type="scientific">Actinomycetospora termitidis</name>
    <dbReference type="NCBI Taxonomy" id="3053470"/>
    <lineage>
        <taxon>Bacteria</taxon>
        <taxon>Bacillati</taxon>
        <taxon>Actinomycetota</taxon>
        <taxon>Actinomycetes</taxon>
        <taxon>Pseudonocardiales</taxon>
        <taxon>Pseudonocardiaceae</taxon>
        <taxon>Actinomycetospora</taxon>
    </lineage>
</organism>
<accession>A0ABT7MFD3</accession>
<dbReference type="RefSeq" id="WP_286055136.1">
    <property type="nucleotide sequence ID" value="NZ_JASVWF010000005.1"/>
</dbReference>
<protein>
    <submittedName>
        <fullName evidence="3">Cytochrome P450</fullName>
    </submittedName>
</protein>
<dbReference type="EMBL" id="JASVWF010000005">
    <property type="protein sequence ID" value="MDL5158597.1"/>
    <property type="molecule type" value="Genomic_DNA"/>
</dbReference>
<keyword evidence="2" id="KW-0408">Iron</keyword>
<dbReference type="SUPFAM" id="SSF48264">
    <property type="entry name" value="Cytochrome P450"/>
    <property type="match status" value="1"/>
</dbReference>
<evidence type="ECO:0000313" key="4">
    <source>
        <dbReference type="Proteomes" id="UP001231924"/>
    </source>
</evidence>
<evidence type="ECO:0000313" key="3">
    <source>
        <dbReference type="EMBL" id="MDL5158597.1"/>
    </source>
</evidence>
<evidence type="ECO:0000256" key="2">
    <source>
        <dbReference type="RuleBase" id="RU000461"/>
    </source>
</evidence>
<dbReference type="InterPro" id="IPR001128">
    <property type="entry name" value="Cyt_P450"/>
</dbReference>
<keyword evidence="2" id="KW-0349">Heme</keyword>
<dbReference type="PRINTS" id="PR00385">
    <property type="entry name" value="P450"/>
</dbReference>
<keyword evidence="4" id="KW-1185">Reference proteome</keyword>
<dbReference type="InterPro" id="IPR017972">
    <property type="entry name" value="Cyt_P450_CS"/>
</dbReference>
<evidence type="ECO:0000256" key="1">
    <source>
        <dbReference type="ARBA" id="ARBA00010617"/>
    </source>
</evidence>
<dbReference type="CDD" id="cd11031">
    <property type="entry name" value="Cyp158A-like"/>
    <property type="match status" value="1"/>
</dbReference>
<dbReference type="Gene3D" id="1.10.630.10">
    <property type="entry name" value="Cytochrome P450"/>
    <property type="match status" value="1"/>
</dbReference>